<evidence type="ECO:0000259" key="9">
    <source>
        <dbReference type="Pfam" id="PF00117"/>
    </source>
</evidence>
<keyword evidence="11" id="KW-1185">Reference proteome</keyword>
<feature type="active site" description="Nucleophile" evidence="8">
    <location>
        <position position="79"/>
    </location>
</feature>
<dbReference type="PRINTS" id="PR00096">
    <property type="entry name" value="GATASE"/>
</dbReference>
<reference evidence="10 11" key="1">
    <citation type="submission" date="2014-09" db="EMBL/GenBank/DDBJ databases">
        <title>Draft genome sequence of an obligately methylotrophic methanogen, Methanococcoides methylutens, isolated from marine sediment.</title>
        <authorList>
            <person name="Guan Y."/>
            <person name="Ngugi D.K."/>
            <person name="Blom J."/>
            <person name="Ali S."/>
            <person name="Ferry J.G."/>
            <person name="Stingl U."/>
        </authorList>
    </citation>
    <scope>NUCLEOTIDE SEQUENCE [LARGE SCALE GENOMIC DNA]</scope>
    <source>
        <strain evidence="10 11">DSM 2657</strain>
    </source>
</reference>
<dbReference type="EMBL" id="JRHO01000009">
    <property type="protein sequence ID" value="KGK99146.1"/>
    <property type="molecule type" value="Genomic_DNA"/>
</dbReference>
<dbReference type="PROSITE" id="PS51273">
    <property type="entry name" value="GATASE_TYPE_1"/>
    <property type="match status" value="1"/>
</dbReference>
<dbReference type="FunFam" id="3.40.50.880:FF:000047">
    <property type="entry name" value="GMP synthase [glutamine-hydrolyzing] subunit A"/>
    <property type="match status" value="1"/>
</dbReference>
<feature type="active site" evidence="8">
    <location>
        <position position="166"/>
    </location>
</feature>
<protein>
    <recommendedName>
        <fullName evidence="8">GMP synthase [glutamine-hydrolyzing] subunit A</fullName>
        <ecNumber evidence="8">6.3.5.2</ecNumber>
    </recommendedName>
    <alternativeName>
        <fullName evidence="8">Glutamine amidotransferase</fullName>
    </alternativeName>
</protein>
<dbReference type="InterPro" id="IPR004739">
    <property type="entry name" value="GMP_synth_GATase"/>
</dbReference>
<comment type="caution">
    <text evidence="10">The sequence shown here is derived from an EMBL/GenBank/DDBJ whole genome shotgun (WGS) entry which is preliminary data.</text>
</comment>
<keyword evidence="2 8" id="KW-0436">Ligase</keyword>
<dbReference type="PANTHER" id="PTHR11922:SF2">
    <property type="entry name" value="GMP SYNTHASE [GLUTAMINE-HYDROLYZING]"/>
    <property type="match status" value="1"/>
</dbReference>
<dbReference type="UniPathway" id="UPA00189">
    <property type="reaction ID" value="UER00296"/>
</dbReference>
<dbReference type="GO" id="GO:0005829">
    <property type="term" value="C:cytosol"/>
    <property type="evidence" value="ECO:0007669"/>
    <property type="project" value="TreeGrafter"/>
</dbReference>
<comment type="catalytic activity">
    <reaction evidence="8">
        <text>XMP + L-glutamine + ATP + H2O = GMP + L-glutamate + AMP + diphosphate + 2 H(+)</text>
        <dbReference type="Rhea" id="RHEA:11680"/>
        <dbReference type="ChEBI" id="CHEBI:15377"/>
        <dbReference type="ChEBI" id="CHEBI:15378"/>
        <dbReference type="ChEBI" id="CHEBI:29985"/>
        <dbReference type="ChEBI" id="CHEBI:30616"/>
        <dbReference type="ChEBI" id="CHEBI:33019"/>
        <dbReference type="ChEBI" id="CHEBI:57464"/>
        <dbReference type="ChEBI" id="CHEBI:58115"/>
        <dbReference type="ChEBI" id="CHEBI:58359"/>
        <dbReference type="ChEBI" id="CHEBI:456215"/>
        <dbReference type="EC" id="6.3.5.2"/>
    </reaction>
</comment>
<comment type="function">
    <text evidence="1 8">Catalyzes the synthesis of GMP from XMP.</text>
</comment>
<dbReference type="Pfam" id="PF00117">
    <property type="entry name" value="GATase"/>
    <property type="match status" value="1"/>
</dbReference>
<evidence type="ECO:0000313" key="10">
    <source>
        <dbReference type="EMBL" id="KGK99146.1"/>
    </source>
</evidence>
<proteinExistence type="inferred from homology"/>
<dbReference type="InterPro" id="IPR029062">
    <property type="entry name" value="Class_I_gatase-like"/>
</dbReference>
<dbReference type="Proteomes" id="UP000029859">
    <property type="component" value="Unassembled WGS sequence"/>
</dbReference>
<evidence type="ECO:0000256" key="5">
    <source>
        <dbReference type="ARBA" id="ARBA00022755"/>
    </source>
</evidence>
<dbReference type="CDD" id="cd01742">
    <property type="entry name" value="GATase1_GMP_Synthase"/>
    <property type="match status" value="1"/>
</dbReference>
<dbReference type="NCBIfam" id="TIGR00888">
    <property type="entry name" value="guaA_Nterm"/>
    <property type="match status" value="1"/>
</dbReference>
<keyword evidence="4 8" id="KW-0332">GMP biosynthesis</keyword>
<keyword evidence="3 8" id="KW-0547">Nucleotide-binding</keyword>
<dbReference type="RefSeq" id="WP_048193563.1">
    <property type="nucleotide sequence ID" value="NZ_CAAGSM010000002.1"/>
</dbReference>
<dbReference type="EC" id="6.3.5.2" evidence="8"/>
<evidence type="ECO:0000256" key="2">
    <source>
        <dbReference type="ARBA" id="ARBA00022598"/>
    </source>
</evidence>
<dbReference type="Gene3D" id="3.40.50.880">
    <property type="match status" value="1"/>
</dbReference>
<keyword evidence="6 8" id="KW-0067">ATP-binding</keyword>
<gene>
    <name evidence="8" type="primary">guaAA</name>
    <name evidence="10" type="ORF">LI82_03705</name>
</gene>
<dbReference type="InterPro" id="IPR017926">
    <property type="entry name" value="GATASE"/>
</dbReference>
<evidence type="ECO:0000256" key="4">
    <source>
        <dbReference type="ARBA" id="ARBA00022749"/>
    </source>
</evidence>
<feature type="domain" description="Glutamine amidotransferase" evidence="9">
    <location>
        <begin position="7"/>
        <end position="184"/>
    </location>
</feature>
<organism evidence="10 11">
    <name type="scientific">Methanococcoides methylutens</name>
    <dbReference type="NCBI Taxonomy" id="2226"/>
    <lineage>
        <taxon>Archaea</taxon>
        <taxon>Methanobacteriati</taxon>
        <taxon>Methanobacteriota</taxon>
        <taxon>Stenosarchaea group</taxon>
        <taxon>Methanomicrobia</taxon>
        <taxon>Methanosarcinales</taxon>
        <taxon>Methanosarcinaceae</taxon>
        <taxon>Methanococcoides</taxon>
    </lineage>
</organism>
<dbReference type="HAMAP" id="MF_01510">
    <property type="entry name" value="GMP_synthase_A"/>
    <property type="match status" value="1"/>
</dbReference>
<dbReference type="NCBIfam" id="NF001975">
    <property type="entry name" value="PRK00758.1"/>
    <property type="match status" value="1"/>
</dbReference>
<comment type="pathway">
    <text evidence="8">Purine metabolism; GMP biosynthesis; GMP from XMP (L-Gln route): step 1/1.</text>
</comment>
<sequence length="189" mass="21245">MRELKILVINNYGQFCHLIHRTVRDLDMETKIVANTTSVEDILEEEPDGIILSGGPSMDRVGLCQEYVESIDRPILGICLGHQLIARTFGGQTGSGEYGGYAEIDVEVLEEDDILKGLGPRTSVWASHADEVTVLPEGFLHLARSDVCEIEAMRHPERPIYGVQWHPEVAHTDKGEELFMNFFEVCENY</sequence>
<evidence type="ECO:0000256" key="6">
    <source>
        <dbReference type="ARBA" id="ARBA00022840"/>
    </source>
</evidence>
<dbReference type="GO" id="GO:0003921">
    <property type="term" value="F:GMP synthase activity"/>
    <property type="evidence" value="ECO:0007669"/>
    <property type="project" value="TreeGrafter"/>
</dbReference>
<comment type="subunit">
    <text evidence="8">Heterodimer composed of a glutamine amidotransferase subunit (A) and a GMP-binding subunit (B).</text>
</comment>
<keyword evidence="5 8" id="KW-0658">Purine biosynthesis</keyword>
<dbReference type="OrthoDB" id="10772at2157"/>
<dbReference type="SUPFAM" id="SSF52317">
    <property type="entry name" value="Class I glutamine amidotransferase-like"/>
    <property type="match status" value="1"/>
</dbReference>
<evidence type="ECO:0000256" key="7">
    <source>
        <dbReference type="ARBA" id="ARBA00022962"/>
    </source>
</evidence>
<dbReference type="AlphaFoldDB" id="A0A099T4N5"/>
<evidence type="ECO:0000256" key="3">
    <source>
        <dbReference type="ARBA" id="ARBA00022741"/>
    </source>
</evidence>
<accession>A0A099T4N5</accession>
<keyword evidence="7 8" id="KW-0315">Glutamine amidotransferase</keyword>
<evidence type="ECO:0000256" key="8">
    <source>
        <dbReference type="HAMAP-Rule" id="MF_01510"/>
    </source>
</evidence>
<name>A0A099T4N5_METMT</name>
<dbReference type="PRINTS" id="PR00097">
    <property type="entry name" value="ANTSNTHASEII"/>
</dbReference>
<dbReference type="GO" id="GO:0005524">
    <property type="term" value="F:ATP binding"/>
    <property type="evidence" value="ECO:0007669"/>
    <property type="project" value="UniProtKB-KW"/>
</dbReference>
<feature type="active site" evidence="8">
    <location>
        <position position="168"/>
    </location>
</feature>
<evidence type="ECO:0000313" key="11">
    <source>
        <dbReference type="Proteomes" id="UP000029859"/>
    </source>
</evidence>
<dbReference type="PANTHER" id="PTHR11922">
    <property type="entry name" value="GMP SYNTHASE-RELATED"/>
    <property type="match status" value="1"/>
</dbReference>
<evidence type="ECO:0000256" key="1">
    <source>
        <dbReference type="ARBA" id="ARBA00002332"/>
    </source>
</evidence>
<dbReference type="InterPro" id="IPR023686">
    <property type="entry name" value="GMP_synthase_A"/>
</dbReference>